<keyword evidence="10" id="KW-0812">Transmembrane</keyword>
<dbReference type="Pfam" id="PF02518">
    <property type="entry name" value="HATPase_c"/>
    <property type="match status" value="1"/>
</dbReference>
<dbReference type="InterPro" id="IPR036097">
    <property type="entry name" value="HisK_dim/P_sf"/>
</dbReference>
<dbReference type="Pfam" id="PF00512">
    <property type="entry name" value="HisKA"/>
    <property type="match status" value="1"/>
</dbReference>
<dbReference type="Gene3D" id="1.10.287.130">
    <property type="match status" value="1"/>
</dbReference>
<dbReference type="InterPro" id="IPR003661">
    <property type="entry name" value="HisK_dim/P_dom"/>
</dbReference>
<evidence type="ECO:0000256" key="9">
    <source>
        <dbReference type="ARBA" id="ARBA00023012"/>
    </source>
</evidence>
<evidence type="ECO:0000256" key="2">
    <source>
        <dbReference type="ARBA" id="ARBA00004370"/>
    </source>
</evidence>
<evidence type="ECO:0000256" key="6">
    <source>
        <dbReference type="ARBA" id="ARBA00022741"/>
    </source>
</evidence>
<organism evidence="12 13">
    <name type="scientific">Thermoflavimicrobium daqui</name>
    <dbReference type="NCBI Taxonomy" id="2137476"/>
    <lineage>
        <taxon>Bacteria</taxon>
        <taxon>Bacillati</taxon>
        <taxon>Bacillota</taxon>
        <taxon>Bacilli</taxon>
        <taxon>Bacillales</taxon>
        <taxon>Thermoactinomycetaceae</taxon>
        <taxon>Thermoflavimicrobium</taxon>
    </lineage>
</organism>
<dbReference type="PROSITE" id="PS50109">
    <property type="entry name" value="HIS_KIN"/>
    <property type="match status" value="1"/>
</dbReference>
<evidence type="ECO:0000256" key="8">
    <source>
        <dbReference type="ARBA" id="ARBA00022840"/>
    </source>
</evidence>
<keyword evidence="13" id="KW-1185">Reference proteome</keyword>
<dbReference type="EC" id="2.7.13.3" evidence="3"/>
<dbReference type="CDD" id="cd00082">
    <property type="entry name" value="HisKA"/>
    <property type="match status" value="1"/>
</dbReference>
<dbReference type="PANTHER" id="PTHR45453:SF1">
    <property type="entry name" value="PHOSPHATE REGULON SENSOR PROTEIN PHOR"/>
    <property type="match status" value="1"/>
</dbReference>
<dbReference type="InterPro" id="IPR036890">
    <property type="entry name" value="HATPase_C_sf"/>
</dbReference>
<proteinExistence type="predicted"/>
<dbReference type="EMBL" id="QJKK01000004">
    <property type="protein sequence ID" value="RAL24379.1"/>
    <property type="molecule type" value="Genomic_DNA"/>
</dbReference>
<evidence type="ECO:0000256" key="4">
    <source>
        <dbReference type="ARBA" id="ARBA00022553"/>
    </source>
</evidence>
<keyword evidence="10" id="KW-1133">Transmembrane helix</keyword>
<evidence type="ECO:0000256" key="1">
    <source>
        <dbReference type="ARBA" id="ARBA00000085"/>
    </source>
</evidence>
<dbReference type="InterPro" id="IPR005467">
    <property type="entry name" value="His_kinase_dom"/>
</dbReference>
<keyword evidence="5" id="KW-0808">Transferase</keyword>
<feature type="transmembrane region" description="Helical" evidence="10">
    <location>
        <begin position="6"/>
        <end position="27"/>
    </location>
</feature>
<dbReference type="RefSeq" id="WP_113658749.1">
    <property type="nucleotide sequence ID" value="NZ_KZ845666.1"/>
</dbReference>
<dbReference type="AlphaFoldDB" id="A0A364K537"/>
<evidence type="ECO:0000256" key="7">
    <source>
        <dbReference type="ARBA" id="ARBA00022777"/>
    </source>
</evidence>
<name>A0A364K537_9BACL</name>
<evidence type="ECO:0000256" key="5">
    <source>
        <dbReference type="ARBA" id="ARBA00022679"/>
    </source>
</evidence>
<protein>
    <recommendedName>
        <fullName evidence="3">histidine kinase</fullName>
        <ecNumber evidence="3">2.7.13.3</ecNumber>
    </recommendedName>
</protein>
<comment type="caution">
    <text evidence="12">The sequence shown here is derived from an EMBL/GenBank/DDBJ whole genome shotgun (WGS) entry which is preliminary data.</text>
</comment>
<reference evidence="12 13" key="2">
    <citation type="submission" date="2018-06" db="EMBL/GenBank/DDBJ databases">
        <authorList>
            <person name="Zhirakovskaya E."/>
        </authorList>
    </citation>
    <scope>NUCLEOTIDE SEQUENCE [LARGE SCALE GENOMIC DNA]</scope>
    <source>
        <strain evidence="12 13">FBKL4.011</strain>
    </source>
</reference>
<dbReference type="GO" id="GO:0005524">
    <property type="term" value="F:ATP binding"/>
    <property type="evidence" value="ECO:0007669"/>
    <property type="project" value="UniProtKB-KW"/>
</dbReference>
<accession>A0A364K537</accession>
<comment type="catalytic activity">
    <reaction evidence="1">
        <text>ATP + protein L-histidine = ADP + protein N-phospho-L-histidine.</text>
        <dbReference type="EC" id="2.7.13.3"/>
    </reaction>
</comment>
<dbReference type="GO" id="GO:0000155">
    <property type="term" value="F:phosphorelay sensor kinase activity"/>
    <property type="evidence" value="ECO:0007669"/>
    <property type="project" value="InterPro"/>
</dbReference>
<dbReference type="SUPFAM" id="SSF47384">
    <property type="entry name" value="Homodimeric domain of signal transducing histidine kinase"/>
    <property type="match status" value="1"/>
</dbReference>
<evidence type="ECO:0000256" key="10">
    <source>
        <dbReference type="SAM" id="Phobius"/>
    </source>
</evidence>
<dbReference type="InterPro" id="IPR003594">
    <property type="entry name" value="HATPase_dom"/>
</dbReference>
<feature type="domain" description="Histidine kinase" evidence="11">
    <location>
        <begin position="364"/>
        <end position="584"/>
    </location>
</feature>
<reference evidence="12 13" key="1">
    <citation type="submission" date="2018-06" db="EMBL/GenBank/DDBJ databases">
        <title>Thermoflavimicrobium daqus sp. nov., a thermophilic microbe isolated from Moutai-flavour Daqu.</title>
        <authorList>
            <person name="Wang X."/>
            <person name="Zhou H."/>
        </authorList>
    </citation>
    <scope>NUCLEOTIDE SEQUENCE [LARGE SCALE GENOMIC DNA]</scope>
    <source>
        <strain evidence="12 13">FBKL4.011</strain>
    </source>
</reference>
<comment type="subcellular location">
    <subcellularLocation>
        <location evidence="2">Membrane</location>
    </subcellularLocation>
</comment>
<keyword evidence="8" id="KW-0067">ATP-binding</keyword>
<dbReference type="Proteomes" id="UP000251213">
    <property type="component" value="Unassembled WGS sequence"/>
</dbReference>
<dbReference type="SMART" id="SM00387">
    <property type="entry name" value="HATPase_c"/>
    <property type="match status" value="1"/>
</dbReference>
<dbReference type="GO" id="GO:0004721">
    <property type="term" value="F:phosphoprotein phosphatase activity"/>
    <property type="evidence" value="ECO:0007669"/>
    <property type="project" value="TreeGrafter"/>
</dbReference>
<keyword evidence="6" id="KW-0547">Nucleotide-binding</keyword>
<keyword evidence="7" id="KW-0418">Kinase</keyword>
<keyword evidence="10" id="KW-0472">Membrane</keyword>
<dbReference type="Gene3D" id="3.30.565.10">
    <property type="entry name" value="Histidine kinase-like ATPase, C-terminal domain"/>
    <property type="match status" value="1"/>
</dbReference>
<feature type="transmembrane region" description="Helical" evidence="10">
    <location>
        <begin position="260"/>
        <end position="285"/>
    </location>
</feature>
<keyword evidence="9" id="KW-0902">Two-component regulatory system</keyword>
<evidence type="ECO:0000259" key="11">
    <source>
        <dbReference type="PROSITE" id="PS50109"/>
    </source>
</evidence>
<evidence type="ECO:0000256" key="3">
    <source>
        <dbReference type="ARBA" id="ARBA00012438"/>
    </source>
</evidence>
<evidence type="ECO:0000313" key="13">
    <source>
        <dbReference type="Proteomes" id="UP000251213"/>
    </source>
</evidence>
<sequence length="591" mass="69256">MKISIWGRFILIIFMMVVLYFFLFFFFNMIGYGLVNGWPWESKGEMYKEVYSLMINKSSIKKNQVKVPHKMLKQMKKEEWMQVLDEQGNEIYQYQKPDHIPKHYSYLQLTDLKHRSISTGYQIYTFDAEKEKKHYTFVFGYAPFDTQLVKKETKLHGNQVRISEQALQEIHSVNAWLQVLDDRGNEIFQYGRPSQYPRHYSPGEFIYYDEKNSLDNHLYYMIDKVQGKQLTWVIGFRKPIMEKYYRSFGMMSSDINQKAIYTAFSGIISFLLSILIVTILFALYFTSPMLHIMQWLKQLAVGVYEEPTKKGIPRSISRLTGELKRSYRNYFEVIQAMKYLTFVLKKNDRDRRKLEKTREEWLAGVSHDLKTPLSAVKGYADLLAEPQYEWSKEEIHQYAEVIREKANYMENLINDLNLTFRLKNDALPLQRKPFNLVELVRRAVIGIMNDPRAEQVEILFETAKETIIYPVDVKWLKRALTNLLVNSVVHNPAGTQIVVRIEQNPVDDQVLIIIEDNGVGMDQKTLTHLFDRYYRGTNTKHLETGTGLGMAIADQLVKAHDGRIEIDSTLGRGTKICLCFSLKSPFGVLNK</sequence>
<dbReference type="PANTHER" id="PTHR45453">
    <property type="entry name" value="PHOSPHATE REGULON SENSOR PROTEIN PHOR"/>
    <property type="match status" value="1"/>
</dbReference>
<gene>
    <name evidence="12" type="ORF">DL897_08620</name>
</gene>
<dbReference type="FunFam" id="1.10.287.130:FF:000082">
    <property type="entry name" value="Sensor histidine kinase YvrG"/>
    <property type="match status" value="1"/>
</dbReference>
<evidence type="ECO:0000313" key="12">
    <source>
        <dbReference type="EMBL" id="RAL24379.1"/>
    </source>
</evidence>
<dbReference type="GO" id="GO:0005886">
    <property type="term" value="C:plasma membrane"/>
    <property type="evidence" value="ECO:0007669"/>
    <property type="project" value="TreeGrafter"/>
</dbReference>
<keyword evidence="4" id="KW-0597">Phosphoprotein</keyword>
<dbReference type="OrthoDB" id="368131at2"/>
<dbReference type="SMART" id="SM00388">
    <property type="entry name" value="HisKA"/>
    <property type="match status" value="1"/>
</dbReference>
<dbReference type="PRINTS" id="PR00344">
    <property type="entry name" value="BCTRLSENSOR"/>
</dbReference>
<dbReference type="SUPFAM" id="SSF55874">
    <property type="entry name" value="ATPase domain of HSP90 chaperone/DNA topoisomerase II/histidine kinase"/>
    <property type="match status" value="1"/>
</dbReference>
<dbReference type="InterPro" id="IPR050351">
    <property type="entry name" value="BphY/WalK/GraS-like"/>
</dbReference>
<dbReference type="GO" id="GO:0016036">
    <property type="term" value="P:cellular response to phosphate starvation"/>
    <property type="evidence" value="ECO:0007669"/>
    <property type="project" value="TreeGrafter"/>
</dbReference>
<dbReference type="InterPro" id="IPR004358">
    <property type="entry name" value="Sig_transdc_His_kin-like_C"/>
</dbReference>